<dbReference type="InterPro" id="IPR035906">
    <property type="entry name" value="MetI-like_sf"/>
</dbReference>
<organism evidence="9 10">
    <name type="scientific">Paenibacillus methanolicus</name>
    <dbReference type="NCBI Taxonomy" id="582686"/>
    <lineage>
        <taxon>Bacteria</taxon>
        <taxon>Bacillati</taxon>
        <taxon>Bacillota</taxon>
        <taxon>Bacilli</taxon>
        <taxon>Bacillales</taxon>
        <taxon>Paenibacillaceae</taxon>
        <taxon>Paenibacillus</taxon>
    </lineage>
</organism>
<feature type="transmembrane region" description="Helical" evidence="7">
    <location>
        <begin position="98"/>
        <end position="121"/>
    </location>
</feature>
<evidence type="ECO:0000256" key="7">
    <source>
        <dbReference type="RuleBase" id="RU363032"/>
    </source>
</evidence>
<evidence type="ECO:0000256" key="1">
    <source>
        <dbReference type="ARBA" id="ARBA00004651"/>
    </source>
</evidence>
<evidence type="ECO:0000256" key="2">
    <source>
        <dbReference type="ARBA" id="ARBA00022448"/>
    </source>
</evidence>
<evidence type="ECO:0000256" key="5">
    <source>
        <dbReference type="ARBA" id="ARBA00022989"/>
    </source>
</evidence>
<dbReference type="EMBL" id="VNHS01000001">
    <property type="protein sequence ID" value="TYP79166.1"/>
    <property type="molecule type" value="Genomic_DNA"/>
</dbReference>
<feature type="domain" description="ABC transmembrane type-1" evidence="8">
    <location>
        <begin position="65"/>
        <end position="256"/>
    </location>
</feature>
<keyword evidence="3" id="KW-1003">Cell membrane</keyword>
<evidence type="ECO:0000256" key="4">
    <source>
        <dbReference type="ARBA" id="ARBA00022692"/>
    </source>
</evidence>
<dbReference type="Pfam" id="PF00528">
    <property type="entry name" value="BPD_transp_1"/>
    <property type="match status" value="1"/>
</dbReference>
<dbReference type="GO" id="GO:0055085">
    <property type="term" value="P:transmembrane transport"/>
    <property type="evidence" value="ECO:0007669"/>
    <property type="project" value="InterPro"/>
</dbReference>
<keyword evidence="5 7" id="KW-1133">Transmembrane helix</keyword>
<evidence type="ECO:0000259" key="8">
    <source>
        <dbReference type="PROSITE" id="PS50928"/>
    </source>
</evidence>
<comment type="caution">
    <text evidence="9">The sequence shown here is derived from an EMBL/GenBank/DDBJ whole genome shotgun (WGS) entry which is preliminary data.</text>
</comment>
<dbReference type="Proteomes" id="UP000323257">
    <property type="component" value="Unassembled WGS sequence"/>
</dbReference>
<evidence type="ECO:0000313" key="9">
    <source>
        <dbReference type="EMBL" id="TYP79166.1"/>
    </source>
</evidence>
<sequence>MLLRGLGVALVVAFALIIVVPLMIVLLASLKTTPQFIQDPLGWPESFSLANYTALFAKQPMLTYFGNSVFVTLFTVSGELLVAGMVAYGIIRTGRKTGGWMFGLFAAGLMVPSQVNMIPIYELVHRLGWSNSLAGLSLVTIAMLLPLSVFMLGGFMRTLPGELFEAGAIDGASEWRLLLRIALPLSAPYFAATACFLFVIVWNELLFPMLLLTGKDKLTLPLAMLQFRGEFVTDYPMLLTGVVVASIPIIAVFVLLQRFFISGAMAGSMKG</sequence>
<feature type="transmembrane region" description="Helical" evidence="7">
    <location>
        <begin position="133"/>
        <end position="156"/>
    </location>
</feature>
<dbReference type="PANTHER" id="PTHR43744:SF12">
    <property type="entry name" value="ABC TRANSPORTER PERMEASE PROTEIN MG189-RELATED"/>
    <property type="match status" value="1"/>
</dbReference>
<dbReference type="RefSeq" id="WP_246183139.1">
    <property type="nucleotide sequence ID" value="NZ_VNHS01000001.1"/>
</dbReference>
<dbReference type="CDD" id="cd06261">
    <property type="entry name" value="TM_PBP2"/>
    <property type="match status" value="1"/>
</dbReference>
<dbReference type="PROSITE" id="PS50928">
    <property type="entry name" value="ABC_TM1"/>
    <property type="match status" value="1"/>
</dbReference>
<keyword evidence="6 7" id="KW-0472">Membrane</keyword>
<accession>A0A5S5CH98</accession>
<name>A0A5S5CH98_9BACL</name>
<keyword evidence="10" id="KW-1185">Reference proteome</keyword>
<dbReference type="Gene3D" id="1.10.3720.10">
    <property type="entry name" value="MetI-like"/>
    <property type="match status" value="1"/>
</dbReference>
<keyword evidence="4 7" id="KW-0812">Transmembrane</keyword>
<dbReference type="InterPro" id="IPR000515">
    <property type="entry name" value="MetI-like"/>
</dbReference>
<evidence type="ECO:0000256" key="6">
    <source>
        <dbReference type="ARBA" id="ARBA00023136"/>
    </source>
</evidence>
<reference evidence="9 10" key="1">
    <citation type="submission" date="2019-07" db="EMBL/GenBank/DDBJ databases">
        <title>Genomic Encyclopedia of Type Strains, Phase III (KMG-III): the genomes of soil and plant-associated and newly described type strains.</title>
        <authorList>
            <person name="Whitman W."/>
        </authorList>
    </citation>
    <scope>NUCLEOTIDE SEQUENCE [LARGE SCALE GENOMIC DNA]</scope>
    <source>
        <strain evidence="9 10">BL24</strain>
    </source>
</reference>
<keyword evidence="2 7" id="KW-0813">Transport</keyword>
<evidence type="ECO:0000256" key="3">
    <source>
        <dbReference type="ARBA" id="ARBA00022475"/>
    </source>
</evidence>
<dbReference type="AlphaFoldDB" id="A0A5S5CH98"/>
<protein>
    <submittedName>
        <fullName evidence="9">Raffinose/stachyose/melibiose transport system permease protein</fullName>
    </submittedName>
</protein>
<feature type="transmembrane region" description="Helical" evidence="7">
    <location>
        <begin position="177"/>
        <end position="202"/>
    </location>
</feature>
<feature type="transmembrane region" description="Helical" evidence="7">
    <location>
        <begin position="7"/>
        <end position="30"/>
    </location>
</feature>
<proteinExistence type="inferred from homology"/>
<dbReference type="GO" id="GO:0005886">
    <property type="term" value="C:plasma membrane"/>
    <property type="evidence" value="ECO:0007669"/>
    <property type="project" value="UniProtKB-SubCell"/>
</dbReference>
<evidence type="ECO:0000313" key="10">
    <source>
        <dbReference type="Proteomes" id="UP000323257"/>
    </source>
</evidence>
<comment type="subcellular location">
    <subcellularLocation>
        <location evidence="1 7">Cell membrane</location>
        <topology evidence="1 7">Multi-pass membrane protein</topology>
    </subcellularLocation>
</comment>
<feature type="transmembrane region" description="Helical" evidence="7">
    <location>
        <begin position="235"/>
        <end position="256"/>
    </location>
</feature>
<comment type="similarity">
    <text evidence="7">Belongs to the binding-protein-dependent transport system permease family.</text>
</comment>
<feature type="transmembrane region" description="Helical" evidence="7">
    <location>
        <begin position="69"/>
        <end position="91"/>
    </location>
</feature>
<dbReference type="PANTHER" id="PTHR43744">
    <property type="entry name" value="ABC TRANSPORTER PERMEASE PROTEIN MG189-RELATED-RELATED"/>
    <property type="match status" value="1"/>
</dbReference>
<dbReference type="SUPFAM" id="SSF161098">
    <property type="entry name" value="MetI-like"/>
    <property type="match status" value="1"/>
</dbReference>
<gene>
    <name evidence="9" type="ORF">BCM02_101282</name>
</gene>